<organism evidence="1 2">
    <name type="scientific">Clonostachys rosea f. rosea IK726</name>
    <dbReference type="NCBI Taxonomy" id="1349383"/>
    <lineage>
        <taxon>Eukaryota</taxon>
        <taxon>Fungi</taxon>
        <taxon>Dikarya</taxon>
        <taxon>Ascomycota</taxon>
        <taxon>Pezizomycotina</taxon>
        <taxon>Sordariomycetes</taxon>
        <taxon>Hypocreomycetidae</taxon>
        <taxon>Hypocreales</taxon>
        <taxon>Bionectriaceae</taxon>
        <taxon>Clonostachys</taxon>
    </lineage>
</organism>
<evidence type="ECO:0000313" key="1">
    <source>
        <dbReference type="EMBL" id="CAG9948536.1"/>
    </source>
</evidence>
<accession>A0ACA9U5E4</accession>
<proteinExistence type="predicted"/>
<comment type="caution">
    <text evidence="1">The sequence shown here is derived from an EMBL/GenBank/DDBJ whole genome shotgun (WGS) entry which is preliminary data.</text>
</comment>
<dbReference type="Proteomes" id="UP000836387">
    <property type="component" value="Unassembled WGS sequence"/>
</dbReference>
<evidence type="ECO:0000313" key="2">
    <source>
        <dbReference type="Proteomes" id="UP000836387"/>
    </source>
</evidence>
<gene>
    <name evidence="1" type="ORF">CRV2_00014075</name>
</gene>
<sequence length="805" mass="89604">MPDPIAKDASLVLIGMRCAGKSSLASIAARALKWKVLDEKRQFEKTTGYSVAEYIQQNGMSAYYAEEANVLQGILSDHPRGCIIVCSSSCLQSQYGRDILRRYLAVMPIVHVMRDPDILQSSLEKKWNGDVTGILRKQEPIYLACSNLTFFNVDDSTAHPQGQKELFDTVICPLDQPSQPSLSLKRLEADFLRFLSSVYGDLDYHDECLLPYSANLTYALQLPFQNFSQPGIDLETFCACADILHVRTDRLLQGYHSQTSPNQQWWEYIITQLAYLRRKTAQPILCHPTSLDSIPAEAEPGYFNLVQLALRIGVEYIALDIAREESQLSIIHQYKGHTKFVGWVHEADPTVLGGWDSQGYIFWYHKAKAVGCDILHITQPAIFPSDNAAAQRFAYTLNRNGESPIVSAYNTGRLGRPSQCHNKQLTLIRHPDDLENEGETVTILEAQHALFNSFVCEPLKFFVLGATIRYSVAPILHNSAFELYGMPHHYYISQTDTLDTLDILMQDPHMGGLGLASPFKTSILPRLHSMSDEARAIGAVNTILPIRTWNNSSSGYKVTLEEQRNRAGPIVGLYGANTDWKGIRSCAFRYLSPANAVTCRSTALVIGAGGMARAAIYAMTRLGIEHICIYNRTCEHALDVASHFGRQSRSGAPNPSPFAEKHPRTASIIIIDSLDDPWPSNLRFPTVIINCSPVPSDSIQPQTPQHNRIPELEPAVSIPNAWLKSPTGGVYLELAYNSSTPSPELVRICSEEHRGWIGVPGLEIFLEVAAAQFQFWTGRTAPKCSMKKKLDQYLRTLAISATCGP</sequence>
<dbReference type="EMBL" id="CADEHS020000024">
    <property type="protein sequence ID" value="CAG9948536.1"/>
    <property type="molecule type" value="Genomic_DNA"/>
</dbReference>
<protein>
    <submittedName>
        <fullName evidence="1">Uncharacterized protein</fullName>
    </submittedName>
</protein>
<reference evidence="1" key="1">
    <citation type="submission" date="2020-04" db="EMBL/GenBank/DDBJ databases">
        <authorList>
            <person name="Broberg M."/>
        </authorList>
    </citation>
    <scope>NUCLEOTIDE SEQUENCE</scope>
</reference>
<name>A0ACA9U5E4_BIOOC</name>
<keyword evidence="2" id="KW-1185">Reference proteome</keyword>
<reference evidence="1" key="2">
    <citation type="submission" date="2021-10" db="EMBL/GenBank/DDBJ databases">
        <authorList>
            <person name="Piombo E."/>
        </authorList>
    </citation>
    <scope>NUCLEOTIDE SEQUENCE</scope>
</reference>